<dbReference type="PROSITE" id="PS51352">
    <property type="entry name" value="THIOREDOXIN_2"/>
    <property type="match status" value="1"/>
</dbReference>
<evidence type="ECO:0000313" key="8">
    <source>
        <dbReference type="Proteomes" id="UP000185003"/>
    </source>
</evidence>
<dbReference type="InterPro" id="IPR013766">
    <property type="entry name" value="Thioredoxin_domain"/>
</dbReference>
<dbReference type="Pfam" id="PF00578">
    <property type="entry name" value="AhpC-TSA"/>
    <property type="match status" value="1"/>
</dbReference>
<evidence type="ECO:0000313" key="7">
    <source>
        <dbReference type="EMBL" id="SIO54551.1"/>
    </source>
</evidence>
<dbReference type="PANTHER" id="PTHR42852:SF6">
    <property type="entry name" value="THIOL:DISULFIDE INTERCHANGE PROTEIN DSBE"/>
    <property type="match status" value="1"/>
</dbReference>
<dbReference type="GO" id="GO:0030313">
    <property type="term" value="C:cell envelope"/>
    <property type="evidence" value="ECO:0007669"/>
    <property type="project" value="UniProtKB-SubCell"/>
</dbReference>
<feature type="chain" id="PRO_5012997946" evidence="5">
    <location>
        <begin position="20"/>
        <end position="376"/>
    </location>
</feature>
<dbReference type="RefSeq" id="WP_074242835.1">
    <property type="nucleotide sequence ID" value="NZ_FSRA01000002.1"/>
</dbReference>
<reference evidence="7 8" key="1">
    <citation type="submission" date="2016-11" db="EMBL/GenBank/DDBJ databases">
        <authorList>
            <person name="Jaros S."/>
            <person name="Januszkiewicz K."/>
            <person name="Wedrychowicz H."/>
        </authorList>
    </citation>
    <scope>NUCLEOTIDE SEQUENCE [LARGE SCALE GENOMIC DNA]</scope>
    <source>
        <strain evidence="7 8">DSM 24787</strain>
    </source>
</reference>
<accession>A0A1N6KDD1</accession>
<protein>
    <submittedName>
        <fullName evidence="7">Peroxiredoxin</fullName>
    </submittedName>
</protein>
<dbReference type="Pfam" id="PF14289">
    <property type="entry name" value="DUF4369"/>
    <property type="match status" value="1"/>
</dbReference>
<dbReference type="Proteomes" id="UP000185003">
    <property type="component" value="Unassembled WGS sequence"/>
</dbReference>
<dbReference type="Gene3D" id="3.40.30.10">
    <property type="entry name" value="Glutaredoxin"/>
    <property type="match status" value="1"/>
</dbReference>
<evidence type="ECO:0000256" key="2">
    <source>
        <dbReference type="ARBA" id="ARBA00022748"/>
    </source>
</evidence>
<dbReference type="STRING" id="536979.SAMN04488055_5623"/>
<dbReference type="GO" id="GO:0016209">
    <property type="term" value="F:antioxidant activity"/>
    <property type="evidence" value="ECO:0007669"/>
    <property type="project" value="InterPro"/>
</dbReference>
<dbReference type="GO" id="GO:0017004">
    <property type="term" value="P:cytochrome complex assembly"/>
    <property type="evidence" value="ECO:0007669"/>
    <property type="project" value="UniProtKB-KW"/>
</dbReference>
<sequence length="376" mass="41272">MRLSSILPGLLLLPALAGAQTNYTIKGKVGQLNTPIKAYLRYAADGKQVTDSATLTNGSFEFAGTVKEPTRATVSLYYGPTASRFVNGTERVKVYLENGTISVESADSIKFAKVKGGIANQESNDLDVLLKPLEKRNADLMELWMSKSEAERKDSVFYAGVMATNDAIVKDRKEVLKKFIASKPRSVLGLEALQEYAGSFPDYEEIKPLFNTLAANVQKSEAGVKYAERLERVKAVAIGAIAPGFTQNDPEGKPVSLASFRGKYVLIDFWASWCGPCRAENPSVVKAYNAYKDKNFTVLGVSLDQEGAHDKWVKAIADDNLTWTQVSDLAFWKNAVAQQYAVNSIPQNFLLDPNGKIIAKNLRGKKLEDKLAEVIK</sequence>
<proteinExistence type="predicted"/>
<comment type="subcellular location">
    <subcellularLocation>
        <location evidence="1">Cell envelope</location>
    </subcellularLocation>
</comment>
<dbReference type="InterPro" id="IPR017937">
    <property type="entry name" value="Thioredoxin_CS"/>
</dbReference>
<dbReference type="InterPro" id="IPR000866">
    <property type="entry name" value="AhpC/TSA"/>
</dbReference>
<keyword evidence="3" id="KW-1015">Disulfide bond</keyword>
<dbReference type="InterPro" id="IPR025380">
    <property type="entry name" value="DUF4369"/>
</dbReference>
<dbReference type="InterPro" id="IPR036249">
    <property type="entry name" value="Thioredoxin-like_sf"/>
</dbReference>
<evidence type="ECO:0000256" key="1">
    <source>
        <dbReference type="ARBA" id="ARBA00004196"/>
    </source>
</evidence>
<name>A0A1N6KDD1_9BACT</name>
<dbReference type="GO" id="GO:0016491">
    <property type="term" value="F:oxidoreductase activity"/>
    <property type="evidence" value="ECO:0007669"/>
    <property type="project" value="InterPro"/>
</dbReference>
<evidence type="ECO:0000259" key="6">
    <source>
        <dbReference type="PROSITE" id="PS51352"/>
    </source>
</evidence>
<dbReference type="OrthoDB" id="750178at2"/>
<evidence type="ECO:0000256" key="3">
    <source>
        <dbReference type="ARBA" id="ARBA00023157"/>
    </source>
</evidence>
<feature type="domain" description="Thioredoxin" evidence="6">
    <location>
        <begin position="236"/>
        <end position="376"/>
    </location>
</feature>
<keyword evidence="4" id="KW-0676">Redox-active center</keyword>
<dbReference type="InterPro" id="IPR050553">
    <property type="entry name" value="Thioredoxin_ResA/DsbE_sf"/>
</dbReference>
<evidence type="ECO:0000256" key="4">
    <source>
        <dbReference type="ARBA" id="ARBA00023284"/>
    </source>
</evidence>
<dbReference type="PANTHER" id="PTHR42852">
    <property type="entry name" value="THIOL:DISULFIDE INTERCHANGE PROTEIN DSBE"/>
    <property type="match status" value="1"/>
</dbReference>
<keyword evidence="5" id="KW-0732">Signal</keyword>
<gene>
    <name evidence="7" type="ORF">SAMN04488055_5623</name>
</gene>
<keyword evidence="8" id="KW-1185">Reference proteome</keyword>
<dbReference type="PROSITE" id="PS00194">
    <property type="entry name" value="THIOREDOXIN_1"/>
    <property type="match status" value="1"/>
</dbReference>
<dbReference type="AlphaFoldDB" id="A0A1N6KDD1"/>
<dbReference type="SUPFAM" id="SSF52833">
    <property type="entry name" value="Thioredoxin-like"/>
    <property type="match status" value="1"/>
</dbReference>
<keyword evidence="2" id="KW-0201">Cytochrome c-type biogenesis</keyword>
<organism evidence="7 8">
    <name type="scientific">Chitinophaga niabensis</name>
    <dbReference type="NCBI Taxonomy" id="536979"/>
    <lineage>
        <taxon>Bacteria</taxon>
        <taxon>Pseudomonadati</taxon>
        <taxon>Bacteroidota</taxon>
        <taxon>Chitinophagia</taxon>
        <taxon>Chitinophagales</taxon>
        <taxon>Chitinophagaceae</taxon>
        <taxon>Chitinophaga</taxon>
    </lineage>
</organism>
<dbReference type="EMBL" id="FSRA01000002">
    <property type="protein sequence ID" value="SIO54551.1"/>
    <property type="molecule type" value="Genomic_DNA"/>
</dbReference>
<dbReference type="CDD" id="cd02966">
    <property type="entry name" value="TlpA_like_family"/>
    <property type="match status" value="1"/>
</dbReference>
<feature type="signal peptide" evidence="5">
    <location>
        <begin position="1"/>
        <end position="19"/>
    </location>
</feature>
<evidence type="ECO:0000256" key="5">
    <source>
        <dbReference type="SAM" id="SignalP"/>
    </source>
</evidence>